<comment type="caution">
    <text evidence="3">The sequence shown here is derived from an EMBL/GenBank/DDBJ whole genome shotgun (WGS) entry which is preliminary data.</text>
</comment>
<dbReference type="InterPro" id="IPR046349">
    <property type="entry name" value="C1-like_sf"/>
</dbReference>
<keyword evidence="4" id="KW-1185">Reference proteome</keyword>
<reference evidence="3" key="1">
    <citation type="submission" date="2019-09" db="EMBL/GenBank/DDBJ databases">
        <title>Draft genome information of white flower Hibiscus syriacus.</title>
        <authorList>
            <person name="Kim Y.-M."/>
        </authorList>
    </citation>
    <scope>NUCLEOTIDE SEQUENCE [LARGE SCALE GENOMIC DNA]</scope>
    <source>
        <strain evidence="3">YM2019G1</strain>
    </source>
</reference>
<organism evidence="3 4">
    <name type="scientific">Hibiscus syriacus</name>
    <name type="common">Rose of Sharon</name>
    <dbReference type="NCBI Taxonomy" id="106335"/>
    <lineage>
        <taxon>Eukaryota</taxon>
        <taxon>Viridiplantae</taxon>
        <taxon>Streptophyta</taxon>
        <taxon>Embryophyta</taxon>
        <taxon>Tracheophyta</taxon>
        <taxon>Spermatophyta</taxon>
        <taxon>Magnoliopsida</taxon>
        <taxon>eudicotyledons</taxon>
        <taxon>Gunneridae</taxon>
        <taxon>Pentapetalae</taxon>
        <taxon>rosids</taxon>
        <taxon>malvids</taxon>
        <taxon>Malvales</taxon>
        <taxon>Malvaceae</taxon>
        <taxon>Malvoideae</taxon>
        <taxon>Hibiscus</taxon>
    </lineage>
</organism>
<feature type="domain" description="DC1" evidence="2">
    <location>
        <begin position="5"/>
        <end position="37"/>
    </location>
</feature>
<feature type="domain" description="DC1" evidence="2">
    <location>
        <begin position="47"/>
        <end position="98"/>
    </location>
</feature>
<dbReference type="PANTHER" id="PTHR32410:SF163">
    <property type="entry name" value="DC1 DOMAIN-CONTAINING PROTEIN"/>
    <property type="match status" value="1"/>
</dbReference>
<dbReference type="Pfam" id="PF03107">
    <property type="entry name" value="C1_2"/>
    <property type="match status" value="2"/>
</dbReference>
<dbReference type="SUPFAM" id="SSF57889">
    <property type="entry name" value="Cysteine-rich domain"/>
    <property type="match status" value="1"/>
</dbReference>
<dbReference type="EMBL" id="VEPZ02001004">
    <property type="protein sequence ID" value="KAE8702977.1"/>
    <property type="molecule type" value="Genomic_DNA"/>
</dbReference>
<evidence type="ECO:0000313" key="4">
    <source>
        <dbReference type="Proteomes" id="UP000436088"/>
    </source>
</evidence>
<accession>A0A6A3AGZ5</accession>
<keyword evidence="1" id="KW-0677">Repeat</keyword>
<proteinExistence type="predicted"/>
<dbReference type="AlphaFoldDB" id="A0A6A3AGZ5"/>
<dbReference type="InterPro" id="IPR053192">
    <property type="entry name" value="Vacuole_Formation_Reg"/>
</dbReference>
<dbReference type="Proteomes" id="UP000436088">
    <property type="component" value="Unassembled WGS sequence"/>
</dbReference>
<dbReference type="InterPro" id="IPR013083">
    <property type="entry name" value="Znf_RING/FYVE/PHD"/>
</dbReference>
<dbReference type="PANTHER" id="PTHR32410">
    <property type="entry name" value="CYSTEINE/HISTIDINE-RICH C1 DOMAIN FAMILY PROTEIN"/>
    <property type="match status" value="1"/>
</dbReference>
<evidence type="ECO:0000259" key="2">
    <source>
        <dbReference type="Pfam" id="PF03107"/>
    </source>
</evidence>
<evidence type="ECO:0000256" key="1">
    <source>
        <dbReference type="ARBA" id="ARBA00022737"/>
    </source>
</evidence>
<evidence type="ECO:0000313" key="3">
    <source>
        <dbReference type="EMBL" id="KAE8702977.1"/>
    </source>
</evidence>
<dbReference type="Gene3D" id="3.30.40.10">
    <property type="entry name" value="Zinc/RING finger domain, C3HC4 (zinc finger)"/>
    <property type="match status" value="1"/>
</dbReference>
<protein>
    <recommendedName>
        <fullName evidence="2">DC1 domain-containing protein</fullName>
    </recommendedName>
</protein>
<name>A0A6A3AGZ5_HIBSY</name>
<sequence length="154" mass="17636">MFISRQMSFICDFCGIPGDGSPYLCATCDLVVHKKCISLPRNIMITRHRHSISRSYYLRQNQVEDRTCRICYKEVGIRHGRYRCSTSDCDYIAHVHCATDPAIWDGTAVLDVNDEMSKEALSESLNLITDNLLKFMKQRGVNFTSLCIRFVNNG</sequence>
<gene>
    <name evidence="3" type="ORF">F3Y22_tig00110478pilonHSYRG00143</name>
</gene>
<dbReference type="InterPro" id="IPR004146">
    <property type="entry name" value="DC1"/>
</dbReference>